<proteinExistence type="inferred from homology"/>
<protein>
    <submittedName>
        <fullName evidence="10">TonB-dependent receptor</fullName>
    </submittedName>
</protein>
<keyword evidence="4 7" id="KW-0812">Transmembrane</keyword>
<dbReference type="InterPro" id="IPR039426">
    <property type="entry name" value="TonB-dep_rcpt-like"/>
</dbReference>
<organism evidence="10 11">
    <name type="scientific">Pedobacter panaciterrae</name>
    <dbReference type="NCBI Taxonomy" id="363849"/>
    <lineage>
        <taxon>Bacteria</taxon>
        <taxon>Pseudomonadati</taxon>
        <taxon>Bacteroidota</taxon>
        <taxon>Sphingobacteriia</taxon>
        <taxon>Sphingobacteriales</taxon>
        <taxon>Sphingobacteriaceae</taxon>
        <taxon>Pedobacter</taxon>
    </lineage>
</organism>
<evidence type="ECO:0000256" key="4">
    <source>
        <dbReference type="ARBA" id="ARBA00022692"/>
    </source>
</evidence>
<evidence type="ECO:0000256" key="8">
    <source>
        <dbReference type="SAM" id="Phobius"/>
    </source>
</evidence>
<comment type="caution">
    <text evidence="10">The sequence shown here is derived from an EMBL/GenBank/DDBJ whole genome shotgun (WGS) entry which is preliminary data.</text>
</comment>
<dbReference type="InterPro" id="IPR023997">
    <property type="entry name" value="TonB-dep_OMP_SusC/RagA_CS"/>
</dbReference>
<keyword evidence="3 7" id="KW-1134">Transmembrane beta strand</keyword>
<dbReference type="InterPro" id="IPR008969">
    <property type="entry name" value="CarboxyPept-like_regulatory"/>
</dbReference>
<dbReference type="RefSeq" id="WP_288880306.1">
    <property type="nucleotide sequence ID" value="NZ_CBFGNQ010000004.1"/>
</dbReference>
<keyword evidence="2 7" id="KW-0813">Transport</keyword>
<evidence type="ECO:0000313" key="11">
    <source>
        <dbReference type="Proteomes" id="UP001378956"/>
    </source>
</evidence>
<feature type="transmembrane region" description="Helical" evidence="8">
    <location>
        <begin position="27"/>
        <end position="47"/>
    </location>
</feature>
<evidence type="ECO:0000256" key="7">
    <source>
        <dbReference type="PROSITE-ProRule" id="PRU01360"/>
    </source>
</evidence>
<dbReference type="SUPFAM" id="SSF56935">
    <property type="entry name" value="Porins"/>
    <property type="match status" value="1"/>
</dbReference>
<gene>
    <name evidence="10" type="ORF">WAE58_01975</name>
</gene>
<feature type="domain" description="TonB-dependent receptor plug" evidence="9">
    <location>
        <begin position="155"/>
        <end position="264"/>
    </location>
</feature>
<dbReference type="Proteomes" id="UP001378956">
    <property type="component" value="Unassembled WGS sequence"/>
</dbReference>
<dbReference type="InterPro" id="IPR037066">
    <property type="entry name" value="Plug_dom_sf"/>
</dbReference>
<name>A0ABU8NI20_9SPHI</name>
<dbReference type="EMBL" id="JBBEUB010000001">
    <property type="protein sequence ID" value="MEJ2901172.1"/>
    <property type="molecule type" value="Genomic_DNA"/>
</dbReference>
<dbReference type="InterPro" id="IPR023996">
    <property type="entry name" value="TonB-dep_OMP_SusC/RagA"/>
</dbReference>
<keyword evidence="8" id="KW-1133">Transmembrane helix</keyword>
<keyword evidence="10" id="KW-0675">Receptor</keyword>
<comment type="subcellular location">
    <subcellularLocation>
        <location evidence="1 7">Cell outer membrane</location>
        <topology evidence="1 7">Multi-pass membrane protein</topology>
    </subcellularLocation>
</comment>
<dbReference type="InterPro" id="IPR036942">
    <property type="entry name" value="Beta-barrel_TonB_sf"/>
</dbReference>
<dbReference type="NCBIfam" id="TIGR04057">
    <property type="entry name" value="SusC_RagA_signa"/>
    <property type="match status" value="1"/>
</dbReference>
<evidence type="ECO:0000256" key="2">
    <source>
        <dbReference type="ARBA" id="ARBA00022448"/>
    </source>
</evidence>
<reference evidence="10 11" key="1">
    <citation type="submission" date="2024-03" db="EMBL/GenBank/DDBJ databases">
        <title>Sequence of Lycoming College Course Isolates.</title>
        <authorList>
            <person name="Plotts O."/>
            <person name="Newman J."/>
        </authorList>
    </citation>
    <scope>NUCLEOTIDE SEQUENCE [LARGE SCALE GENOMIC DNA]</scope>
    <source>
        <strain evidence="10 11">CJB-3</strain>
    </source>
</reference>
<sequence>MQLFTKPKLPPCSACCVLVKSTDDLVVLRQGFTLLLFLFIISFSLIAKASGPRLPLPEDSFVLKGIVVDENEETLPGATVRVKGTASGVVTDINGKFLLEIGSEQDSIIVSFVGYKSKTLRVGSNRTITVKLEPDESRQKLDEVQVVGYGSQKKVNLVGSISTVSVKDIQKFATPSLTNAIGGKLAGVMTRQSSGQPGYDAASIFIRGQISQSGSNKPLVVIDGIERDLQDYWTTLNVQEIESFSVLKDASATAVYGSRGANGVILINTKKGTVSKPRVNFRSESAIVTPLRVEDNINSFDYATLINENRIRTGQALAYSDVQLQKFKDGSDPYLYPNVDWYDIIFRKHTSQTINNLGVSGGSEAVKYYVNLGYTSQQGSYNEEAGNVYKTNAALNRYSFRSNVDIKVAKNIDMSLGLSAIISGTNYPAYDADGVLFYLKLTNPMIMPFKNPDGSNSGATGDLIINPWTRITKSGYTRQSYNTTISNLGLKWDLSSITPGLSVRGLASFDVVDITQNVRTQSPDAFRYEIINGLEKYTRTSTESALALSNRYETYRTMYGEVSLNYDRTFGKHSISGLLLGNKKDAQNVATSNSIDNLPERRLGLISRVTYNYDTRYLIELNAGYTGSENFKKGKQFGLFPSVGAGWIVSNEKFWNKDVINSLKIRGSYGKVGNDRIGNPLQRFIFLSTFNKGATGYEFGNGQTYNPGGLSELRIGNEDVTWENAYKTNAGFDLELFNGKFTLTADVFHERREDQLLLRATIPTYTGYPGGTVPYANLGVSTNKGVEGNLQLRNTTKGGFYYSFLANFSFAKSKIIENDQPQQLYPWQELRGHSIGANLGYVALGLFKDAADVANSPSQANLAGGVTNYGPGDIKYKDLNNDGIIDIADRTVIGEFSGSFPQIMYGFGSTLGYKGFDISIFFTGAANRDFFYGQGYTTWAFQGAEGLYNVQQNYFDQRWIPGGDNTNAKYPGIRANSTNNYIGSTLWKESGNYLRIKNAEIGYTLSSKFTKKISLSNARIFINGTNLATWDNLKVIDPESDFGSGRHPINKTYNFGLEVTF</sequence>
<dbReference type="Pfam" id="PF07715">
    <property type="entry name" value="Plug"/>
    <property type="match status" value="1"/>
</dbReference>
<evidence type="ECO:0000256" key="6">
    <source>
        <dbReference type="ARBA" id="ARBA00023237"/>
    </source>
</evidence>
<dbReference type="Pfam" id="PF13715">
    <property type="entry name" value="CarbopepD_reg_2"/>
    <property type="match status" value="1"/>
</dbReference>
<dbReference type="NCBIfam" id="TIGR04056">
    <property type="entry name" value="OMP_RagA_SusC"/>
    <property type="match status" value="1"/>
</dbReference>
<keyword evidence="11" id="KW-1185">Reference proteome</keyword>
<keyword evidence="5 7" id="KW-0472">Membrane</keyword>
<dbReference type="Gene3D" id="2.40.170.20">
    <property type="entry name" value="TonB-dependent receptor, beta-barrel domain"/>
    <property type="match status" value="1"/>
</dbReference>
<comment type="similarity">
    <text evidence="7">Belongs to the TonB-dependent receptor family.</text>
</comment>
<evidence type="ECO:0000259" key="9">
    <source>
        <dbReference type="Pfam" id="PF07715"/>
    </source>
</evidence>
<dbReference type="Gene3D" id="2.60.40.1120">
    <property type="entry name" value="Carboxypeptidase-like, regulatory domain"/>
    <property type="match status" value="1"/>
</dbReference>
<evidence type="ECO:0000256" key="5">
    <source>
        <dbReference type="ARBA" id="ARBA00023136"/>
    </source>
</evidence>
<dbReference type="SUPFAM" id="SSF49464">
    <property type="entry name" value="Carboxypeptidase regulatory domain-like"/>
    <property type="match status" value="1"/>
</dbReference>
<accession>A0ABU8NI20</accession>
<evidence type="ECO:0000256" key="3">
    <source>
        <dbReference type="ARBA" id="ARBA00022452"/>
    </source>
</evidence>
<evidence type="ECO:0000256" key="1">
    <source>
        <dbReference type="ARBA" id="ARBA00004571"/>
    </source>
</evidence>
<keyword evidence="6 7" id="KW-0998">Cell outer membrane</keyword>
<dbReference type="InterPro" id="IPR012910">
    <property type="entry name" value="Plug_dom"/>
</dbReference>
<evidence type="ECO:0000313" key="10">
    <source>
        <dbReference type="EMBL" id="MEJ2901172.1"/>
    </source>
</evidence>
<dbReference type="PROSITE" id="PS52016">
    <property type="entry name" value="TONB_DEPENDENT_REC_3"/>
    <property type="match status" value="1"/>
</dbReference>
<dbReference type="Gene3D" id="2.170.130.10">
    <property type="entry name" value="TonB-dependent receptor, plug domain"/>
    <property type="match status" value="1"/>
</dbReference>